<gene>
    <name evidence="10" type="ORF">AVDCRST_MAG68-1385</name>
</gene>
<evidence type="ECO:0000256" key="6">
    <source>
        <dbReference type="ARBA" id="ARBA00023235"/>
    </source>
</evidence>
<dbReference type="InterPro" id="IPR013757">
    <property type="entry name" value="Topo_IIA_A_a_sf"/>
</dbReference>
<reference evidence="10" key="1">
    <citation type="submission" date="2020-02" db="EMBL/GenBank/DDBJ databases">
        <authorList>
            <person name="Meier V. D."/>
        </authorList>
    </citation>
    <scope>NUCLEOTIDE SEQUENCE</scope>
    <source>
        <strain evidence="10">AVDCRST_MAG68</strain>
    </source>
</reference>
<accession>A0A6J4KTY9</accession>
<evidence type="ECO:0000256" key="7">
    <source>
        <dbReference type="PROSITE-ProRule" id="PRU01384"/>
    </source>
</evidence>
<dbReference type="GO" id="GO:0005524">
    <property type="term" value="F:ATP binding"/>
    <property type="evidence" value="ECO:0007669"/>
    <property type="project" value="InterPro"/>
</dbReference>
<dbReference type="InterPro" id="IPR013760">
    <property type="entry name" value="Topo_IIA-like_dom_sf"/>
</dbReference>
<dbReference type="FunFam" id="1.10.268.10:FF:000001">
    <property type="entry name" value="DNA gyrase subunit A"/>
    <property type="match status" value="1"/>
</dbReference>
<dbReference type="Gene3D" id="3.90.199.10">
    <property type="entry name" value="Topoisomerase II, domain 5"/>
    <property type="match status" value="1"/>
</dbReference>
<organism evidence="10">
    <name type="scientific">uncultured Gemmatimonadota bacterium</name>
    <dbReference type="NCBI Taxonomy" id="203437"/>
    <lineage>
        <taxon>Bacteria</taxon>
        <taxon>Pseudomonadati</taxon>
        <taxon>Gemmatimonadota</taxon>
        <taxon>environmental samples</taxon>
    </lineage>
</organism>
<feature type="domain" description="Topo IIA-type catalytic" evidence="9">
    <location>
        <begin position="37"/>
        <end position="501"/>
    </location>
</feature>
<comment type="similarity">
    <text evidence="2">Belongs to the type II topoisomerase GyrA/ParC subunit family.</text>
</comment>
<dbReference type="PANTHER" id="PTHR43493:SF5">
    <property type="entry name" value="DNA GYRASE SUBUNIT A, CHLOROPLASTIC_MITOCHONDRIAL"/>
    <property type="match status" value="1"/>
</dbReference>
<evidence type="ECO:0000256" key="2">
    <source>
        <dbReference type="ARBA" id="ARBA00008263"/>
    </source>
</evidence>
<protein>
    <recommendedName>
        <fullName evidence="3">DNA topoisomerase (ATP-hydrolyzing)</fullName>
        <ecNumber evidence="3">5.6.2.2</ecNumber>
    </recommendedName>
</protein>
<evidence type="ECO:0000313" key="10">
    <source>
        <dbReference type="EMBL" id="CAA9313355.1"/>
    </source>
</evidence>
<dbReference type="InterPro" id="IPR050220">
    <property type="entry name" value="Type_II_DNA_Topoisomerases"/>
</dbReference>
<dbReference type="GO" id="GO:0003677">
    <property type="term" value="F:DNA binding"/>
    <property type="evidence" value="ECO:0007669"/>
    <property type="project" value="UniProtKB-UniRule"/>
</dbReference>
<dbReference type="Pfam" id="PF03989">
    <property type="entry name" value="DNA_gyraseA_C"/>
    <property type="match status" value="5"/>
</dbReference>
<dbReference type="GO" id="GO:0006265">
    <property type="term" value="P:DNA topological change"/>
    <property type="evidence" value="ECO:0007669"/>
    <property type="project" value="UniProtKB-UniRule"/>
</dbReference>
<evidence type="ECO:0000256" key="5">
    <source>
        <dbReference type="ARBA" id="ARBA00023125"/>
    </source>
</evidence>
<dbReference type="InterPro" id="IPR006691">
    <property type="entry name" value="GyrA/parC_rep"/>
</dbReference>
<dbReference type="CDD" id="cd00187">
    <property type="entry name" value="TOP4c"/>
    <property type="match status" value="1"/>
</dbReference>
<dbReference type="Gene3D" id="3.30.1360.40">
    <property type="match status" value="1"/>
</dbReference>
<evidence type="ECO:0000256" key="1">
    <source>
        <dbReference type="ARBA" id="ARBA00000185"/>
    </source>
</evidence>
<dbReference type="GO" id="GO:0003918">
    <property type="term" value="F:DNA topoisomerase type II (double strand cut, ATP-hydrolyzing) activity"/>
    <property type="evidence" value="ECO:0007669"/>
    <property type="project" value="UniProtKB-EC"/>
</dbReference>
<dbReference type="FunFam" id="3.90.199.10:FF:000001">
    <property type="entry name" value="DNA gyrase subunit A"/>
    <property type="match status" value="1"/>
</dbReference>
<dbReference type="InterPro" id="IPR035516">
    <property type="entry name" value="Gyrase/topoIV_suA_C"/>
</dbReference>
<dbReference type="NCBIfam" id="NF004043">
    <property type="entry name" value="PRK05560.1"/>
    <property type="match status" value="1"/>
</dbReference>
<dbReference type="SMART" id="SM00434">
    <property type="entry name" value="TOP4c"/>
    <property type="match status" value="1"/>
</dbReference>
<name>A0A6J4KTY9_9BACT</name>
<dbReference type="Gene3D" id="2.120.10.90">
    <property type="entry name" value="DNA gyrase/topoisomerase IV, subunit A, C-terminal"/>
    <property type="match status" value="1"/>
</dbReference>
<evidence type="ECO:0000256" key="3">
    <source>
        <dbReference type="ARBA" id="ARBA00012895"/>
    </source>
</evidence>
<feature type="active site" description="O-(5'-phospho-DNA)-tyrosine intermediate" evidence="7">
    <location>
        <position position="125"/>
    </location>
</feature>
<dbReference type="InterPro" id="IPR002205">
    <property type="entry name" value="Topo_IIA_dom_A"/>
</dbReference>
<keyword evidence="5 7" id="KW-0238">DNA-binding</keyword>
<dbReference type="SUPFAM" id="SSF101904">
    <property type="entry name" value="GyrA/ParC C-terminal domain-like"/>
    <property type="match status" value="1"/>
</dbReference>
<dbReference type="Gene3D" id="1.10.268.10">
    <property type="entry name" value="Topoisomerase, domain 3"/>
    <property type="match status" value="1"/>
</dbReference>
<sequence length="836" mass="93235">MIATTTQRDRILPRLIEDEMRESFIDYSMSVIVQRALPDVRDGLKPVHRRILFAMHEAGLTPARPYKKSATVVGDVLGKYHPHGDTAVYDSLVRMVQDFSLRYPLVDGQGNFGSIDGDAAAAYRYTEARLSQIATEMLADIDKDTVDYAPNFDDRLREPRVLPSRLPNLLVNGSSGIAVGMSTNIPPHNIGEVVRAAVHLLDHPECTVAELMKHVPGPDFPTGGMVVGLKGIQEAYEKGRGRVVMRARFYREQKRSGKEQIVITEIPYGTNKSRIIEQIAELTRAGKVTDISDLRDESDREGIRVVIELKRGADMAKVMERLYKWTALQTTFGVISLALDNGVPREFSLKEMLERYRDHRIQVVVRRSAWELGKARDEAHVLRGLLVALKRIDEVVAIIRGSRNRETAARKLEKDLKLDERQAEAILNMRLSRLTQLEGKELRERMAELETRIAELEEILASPALQTAEVRRELLELAAQYDDPRRTQLFDNESEVKIQDLVAAEEVVVTVSREGYVRQIPMAVYQRGARRGKGLSMDRYENDYIERAFVASTEDTLLFLSTDGRAFGLGVRDIPESSGRGKAIRQLFEGARNARLAAVHRVPEFRPDRYVLFATAEGTVKRTALDQYARARGGIEALTLKSGDRVVDARVTDGEHEVVLASAKGRAIRFAEGEIPLQGRVSQGVRGIKLKPGESVAGMAAIRHDAEVLAVTERGFAKRIPHAELPLQKRDGLGNALHTPDKETGSLAGLREVHAGEDLMAITAVGRTLRLKTDETPQGTRATLMERALPLSAHDRVVEVTLLAEPEPKAEEEEEALEEEPGLVNRVAAKVLDLFT</sequence>
<dbReference type="PROSITE" id="PS52040">
    <property type="entry name" value="TOPO_IIA"/>
    <property type="match status" value="1"/>
</dbReference>
<dbReference type="EC" id="5.6.2.2" evidence="3"/>
<dbReference type="EMBL" id="CADCTW010000079">
    <property type="protein sequence ID" value="CAA9313355.1"/>
    <property type="molecule type" value="Genomic_DNA"/>
</dbReference>
<proteinExistence type="inferred from homology"/>
<evidence type="ECO:0000256" key="8">
    <source>
        <dbReference type="SAM" id="Coils"/>
    </source>
</evidence>
<dbReference type="PANTHER" id="PTHR43493">
    <property type="entry name" value="DNA GYRASE/TOPOISOMERASE SUBUNIT A"/>
    <property type="match status" value="1"/>
</dbReference>
<evidence type="ECO:0000256" key="4">
    <source>
        <dbReference type="ARBA" id="ARBA00023029"/>
    </source>
</evidence>
<keyword evidence="6 7" id="KW-0413">Isomerase</keyword>
<keyword evidence="4 7" id="KW-0799">Topoisomerase</keyword>
<dbReference type="NCBIfam" id="NF004044">
    <property type="entry name" value="PRK05561.1"/>
    <property type="match status" value="1"/>
</dbReference>
<dbReference type="AlphaFoldDB" id="A0A6J4KTY9"/>
<dbReference type="InterPro" id="IPR013758">
    <property type="entry name" value="Topo_IIA_A/C_ab"/>
</dbReference>
<dbReference type="NCBIfam" id="TIGR01063">
    <property type="entry name" value="gyrA"/>
    <property type="match status" value="1"/>
</dbReference>
<dbReference type="SUPFAM" id="SSF56719">
    <property type="entry name" value="Type II DNA topoisomerase"/>
    <property type="match status" value="1"/>
</dbReference>
<dbReference type="GO" id="GO:0009330">
    <property type="term" value="C:DNA topoisomerase type II (double strand cut, ATP-hydrolyzing) complex"/>
    <property type="evidence" value="ECO:0007669"/>
    <property type="project" value="TreeGrafter"/>
</dbReference>
<dbReference type="GO" id="GO:0005737">
    <property type="term" value="C:cytoplasm"/>
    <property type="evidence" value="ECO:0007669"/>
    <property type="project" value="TreeGrafter"/>
</dbReference>
<feature type="coiled-coil region" evidence="8">
    <location>
        <begin position="409"/>
        <end position="459"/>
    </location>
</feature>
<dbReference type="Pfam" id="PF00521">
    <property type="entry name" value="DNA_topoisoIV"/>
    <property type="match status" value="1"/>
</dbReference>
<comment type="catalytic activity">
    <reaction evidence="1 7">
        <text>ATP-dependent breakage, passage and rejoining of double-stranded DNA.</text>
        <dbReference type="EC" id="5.6.2.2"/>
    </reaction>
</comment>
<keyword evidence="8" id="KW-0175">Coiled coil</keyword>
<evidence type="ECO:0000259" key="9">
    <source>
        <dbReference type="PROSITE" id="PS52040"/>
    </source>
</evidence>
<dbReference type="FunFam" id="3.30.1360.40:FF:000002">
    <property type="entry name" value="DNA gyrase subunit A"/>
    <property type="match status" value="1"/>
</dbReference>